<feature type="transmembrane region" description="Helical" evidence="7">
    <location>
        <begin position="104"/>
        <end position="123"/>
    </location>
</feature>
<dbReference type="Proteomes" id="UP000715441">
    <property type="component" value="Unassembled WGS sequence"/>
</dbReference>
<feature type="transmembrane region" description="Helical" evidence="7">
    <location>
        <begin position="135"/>
        <end position="156"/>
    </location>
</feature>
<keyword evidence="5 7" id="KW-1133">Transmembrane helix</keyword>
<gene>
    <name evidence="8" type="ORF">HFP15_00865</name>
</gene>
<comment type="similarity">
    <text evidence="2">Belongs to the DoxX family.</text>
</comment>
<dbReference type="InterPro" id="IPR051907">
    <property type="entry name" value="DoxX-like_oxidoreductase"/>
</dbReference>
<proteinExistence type="inferred from homology"/>
<feature type="transmembrane region" description="Helical" evidence="7">
    <location>
        <begin position="70"/>
        <end position="92"/>
    </location>
</feature>
<evidence type="ECO:0000313" key="8">
    <source>
        <dbReference type="EMBL" id="NKQ51429.1"/>
    </source>
</evidence>
<keyword evidence="6 7" id="KW-0472">Membrane</keyword>
<evidence type="ECO:0000256" key="7">
    <source>
        <dbReference type="SAM" id="Phobius"/>
    </source>
</evidence>
<dbReference type="Pfam" id="PF07681">
    <property type="entry name" value="DoxX"/>
    <property type="match status" value="1"/>
</dbReference>
<dbReference type="RefSeq" id="WP_168510325.1">
    <property type="nucleotide sequence ID" value="NZ_JAAXLS010000001.1"/>
</dbReference>
<keyword evidence="9" id="KW-1185">Reference proteome</keyword>
<reference evidence="8 9" key="1">
    <citation type="submission" date="2020-04" db="EMBL/GenBank/DDBJ databases">
        <title>Novel species.</title>
        <authorList>
            <person name="Teo W.F.A."/>
            <person name="Lipun K."/>
            <person name="Srisuk N."/>
            <person name="Duangmal K."/>
        </authorList>
    </citation>
    <scope>NUCLEOTIDE SEQUENCE [LARGE SCALE GENOMIC DNA]</scope>
    <source>
        <strain evidence="8 9">K13G38</strain>
    </source>
</reference>
<accession>A0ABX1IXD3</accession>
<organism evidence="8 9">
    <name type="scientific">Amycolatopsis acididurans</name>
    <dbReference type="NCBI Taxonomy" id="2724524"/>
    <lineage>
        <taxon>Bacteria</taxon>
        <taxon>Bacillati</taxon>
        <taxon>Actinomycetota</taxon>
        <taxon>Actinomycetes</taxon>
        <taxon>Pseudonocardiales</taxon>
        <taxon>Pseudonocardiaceae</taxon>
        <taxon>Amycolatopsis</taxon>
    </lineage>
</organism>
<keyword evidence="4 7" id="KW-0812">Transmembrane</keyword>
<comment type="subcellular location">
    <subcellularLocation>
        <location evidence="1">Cell membrane</location>
        <topology evidence="1">Multi-pass membrane protein</topology>
    </subcellularLocation>
</comment>
<dbReference type="EMBL" id="JAAXLS010000001">
    <property type="protein sequence ID" value="NKQ51429.1"/>
    <property type="molecule type" value="Genomic_DNA"/>
</dbReference>
<evidence type="ECO:0000313" key="9">
    <source>
        <dbReference type="Proteomes" id="UP000715441"/>
    </source>
</evidence>
<protein>
    <submittedName>
        <fullName evidence="8">DoxX family protein</fullName>
    </submittedName>
</protein>
<evidence type="ECO:0000256" key="5">
    <source>
        <dbReference type="ARBA" id="ARBA00022989"/>
    </source>
</evidence>
<keyword evidence="3" id="KW-1003">Cell membrane</keyword>
<dbReference type="PANTHER" id="PTHR33452:SF1">
    <property type="entry name" value="INNER MEMBRANE PROTEIN YPHA-RELATED"/>
    <property type="match status" value="1"/>
</dbReference>
<sequence>MNLGLLLLRLVLAVLLAGHAMQKLRGWFGGAGLGGTGEIFARWGFVRGRRMAFVAGLAELTGAASIGTGLLTAGGCAVVTGTMAVATVATAPNGFWAQKGGCEVPFWYGAVAVVLGFTGPGAWSLDAVARLALSGYVWGGGALALGLLAAMVPLTLRSR</sequence>
<evidence type="ECO:0000256" key="1">
    <source>
        <dbReference type="ARBA" id="ARBA00004651"/>
    </source>
</evidence>
<dbReference type="InterPro" id="IPR032808">
    <property type="entry name" value="DoxX"/>
</dbReference>
<name>A0ABX1IXD3_9PSEU</name>
<comment type="caution">
    <text evidence="8">The sequence shown here is derived from an EMBL/GenBank/DDBJ whole genome shotgun (WGS) entry which is preliminary data.</text>
</comment>
<evidence type="ECO:0000256" key="4">
    <source>
        <dbReference type="ARBA" id="ARBA00022692"/>
    </source>
</evidence>
<evidence type="ECO:0000256" key="2">
    <source>
        <dbReference type="ARBA" id="ARBA00006679"/>
    </source>
</evidence>
<dbReference type="PANTHER" id="PTHR33452">
    <property type="entry name" value="OXIDOREDUCTASE CATD-RELATED"/>
    <property type="match status" value="1"/>
</dbReference>
<evidence type="ECO:0000256" key="6">
    <source>
        <dbReference type="ARBA" id="ARBA00023136"/>
    </source>
</evidence>
<evidence type="ECO:0000256" key="3">
    <source>
        <dbReference type="ARBA" id="ARBA00022475"/>
    </source>
</evidence>